<keyword evidence="6" id="KW-0325">Glycoprotein</keyword>
<feature type="domain" description="AB hydrolase-1" evidence="7">
    <location>
        <begin position="376"/>
        <end position="673"/>
    </location>
</feature>
<evidence type="ECO:0000313" key="8">
    <source>
        <dbReference type="EnsemblMetazoa" id="ENSAATROPP000385"/>
    </source>
</evidence>
<dbReference type="EnsemblMetazoa" id="ENSAATROPT000403">
    <property type="protein sequence ID" value="ENSAATROPP000385"/>
    <property type="gene ID" value="ENSAATROPG000332"/>
</dbReference>
<dbReference type="Pfam" id="PF00561">
    <property type="entry name" value="Abhydrolase_1"/>
    <property type="match status" value="2"/>
</dbReference>
<dbReference type="SUPFAM" id="SSF53474">
    <property type="entry name" value="alpha/beta-Hydrolases"/>
    <property type="match status" value="2"/>
</dbReference>
<dbReference type="Gene3D" id="3.40.50.1820">
    <property type="entry name" value="alpha/beta hydrolase"/>
    <property type="match status" value="2"/>
</dbReference>
<evidence type="ECO:0000256" key="5">
    <source>
        <dbReference type="ARBA" id="ARBA00023098"/>
    </source>
</evidence>
<keyword evidence="2" id="KW-0732">Signal</keyword>
<dbReference type="FunFam" id="3.40.50.1820:FF:000057">
    <property type="entry name" value="Lipase"/>
    <property type="match status" value="2"/>
</dbReference>
<sequence>NYEITTGDGYILSLIRIPSRNLLAKRSPPILLVHGLFASSADFLIIGPNNSLAYLLADRGYDVWLVDLRGNRYSHHHEHLRSDSREYWDFSWHEMGYYDLPATVDRILELTHSKRLYYIGYSQGTTAFFVMVTTRPEYNGKIARMYALAPAAYVQHVRSPIFRWLGENGPALKAFFDHIGLWQLLPYNSAQYALQKVLCPMQKPRTICSRLVEQLVGPNPRGTDGLAQFIIAGHNPSGASTKQLLHFSQLYRFGRFQQLAYDRIEDNLRHYGSTTPPAYNLTLATIPVLIFYGLNDWMVDPRNMVQLGRELPNLVSINAVEDKQFNHLDFVLAKQLALIKKYGYRARQYTVRTNDGYQLIVHRMQRKSGTNPDFLPVLVVHGLLGTSADWVIAGPKNALGYLLADAGYDVWLANTRGNRYSRQHITLSPEDAEFWNFSWHEKGMRDLPAMIDFILNERASKARDLQQLYYIGYSEGGSVYYVLTSSFPDYNAKIRQAHTLAPAVLLNNMRSPLLMPLIGNSPTLLPLLHGINLVELFPWSEAQNGFLRTMCPPTVANNQCASLFANLFGPNPSSLDLKVVQAVVGHFPAGAAFKEVEHFHQIVQSGVFRPYVADGSESPVEPYNLSASWAPAYIYYGMNDWLVHPGNVPRFAAELPNVRRLLAVGGKKFNHIDFLIGKRVKSALYSKILSNIWNDTQTRIKRN</sequence>
<dbReference type="InterPro" id="IPR029058">
    <property type="entry name" value="AB_hydrolase_fold"/>
</dbReference>
<feature type="domain" description="AB hydrolase-1" evidence="7">
    <location>
        <begin position="28"/>
        <end position="313"/>
    </location>
</feature>
<evidence type="ECO:0000256" key="4">
    <source>
        <dbReference type="ARBA" id="ARBA00022963"/>
    </source>
</evidence>
<keyword evidence="5" id="KW-0443">Lipid metabolism</keyword>
<dbReference type="PANTHER" id="PTHR11005">
    <property type="entry name" value="LYSOSOMAL ACID LIPASE-RELATED"/>
    <property type="match status" value="1"/>
</dbReference>
<evidence type="ECO:0000259" key="7">
    <source>
        <dbReference type="Pfam" id="PF00561"/>
    </source>
</evidence>
<dbReference type="InterPro" id="IPR000073">
    <property type="entry name" value="AB_hydrolase_1"/>
</dbReference>
<reference evidence="8" key="1">
    <citation type="submission" date="2024-04" db="UniProtKB">
        <authorList>
            <consortium name="EnsemblMetazoa"/>
        </authorList>
    </citation>
    <scope>IDENTIFICATION</scope>
    <source>
        <strain evidence="8">EBRO</strain>
    </source>
</reference>
<dbReference type="GO" id="GO:0016787">
    <property type="term" value="F:hydrolase activity"/>
    <property type="evidence" value="ECO:0007669"/>
    <property type="project" value="UniProtKB-KW"/>
</dbReference>
<name>A0AAG5CNI7_ANOAO</name>
<evidence type="ECO:0000256" key="1">
    <source>
        <dbReference type="ARBA" id="ARBA00010701"/>
    </source>
</evidence>
<organism evidence="8 9">
    <name type="scientific">Anopheles atroparvus</name>
    <name type="common">European mosquito</name>
    <dbReference type="NCBI Taxonomy" id="41427"/>
    <lineage>
        <taxon>Eukaryota</taxon>
        <taxon>Metazoa</taxon>
        <taxon>Ecdysozoa</taxon>
        <taxon>Arthropoda</taxon>
        <taxon>Hexapoda</taxon>
        <taxon>Insecta</taxon>
        <taxon>Pterygota</taxon>
        <taxon>Neoptera</taxon>
        <taxon>Endopterygota</taxon>
        <taxon>Diptera</taxon>
        <taxon>Nematocera</taxon>
        <taxon>Culicoidea</taxon>
        <taxon>Culicidae</taxon>
        <taxon>Anophelinae</taxon>
        <taxon>Anopheles</taxon>
    </lineage>
</organism>
<accession>A0AAG5CNI7</accession>
<protein>
    <recommendedName>
        <fullName evidence="7">AB hydrolase-1 domain-containing protein</fullName>
    </recommendedName>
</protein>
<dbReference type="AlphaFoldDB" id="A0AAG5CNI7"/>
<proteinExistence type="inferred from homology"/>
<evidence type="ECO:0000256" key="2">
    <source>
        <dbReference type="ARBA" id="ARBA00022729"/>
    </source>
</evidence>
<evidence type="ECO:0000256" key="3">
    <source>
        <dbReference type="ARBA" id="ARBA00022801"/>
    </source>
</evidence>
<evidence type="ECO:0000256" key="6">
    <source>
        <dbReference type="ARBA" id="ARBA00023180"/>
    </source>
</evidence>
<evidence type="ECO:0000313" key="9">
    <source>
        <dbReference type="Proteomes" id="UP000075880"/>
    </source>
</evidence>
<keyword evidence="4" id="KW-0442">Lipid degradation</keyword>
<dbReference type="GO" id="GO:0016042">
    <property type="term" value="P:lipid catabolic process"/>
    <property type="evidence" value="ECO:0007669"/>
    <property type="project" value="UniProtKB-KW"/>
</dbReference>
<keyword evidence="9" id="KW-1185">Reference proteome</keyword>
<keyword evidence="3" id="KW-0378">Hydrolase</keyword>
<comment type="similarity">
    <text evidence="1">Belongs to the AB hydrolase superfamily. Lipase family.</text>
</comment>
<dbReference type="Proteomes" id="UP000075880">
    <property type="component" value="Unassembled WGS sequence"/>
</dbReference>